<evidence type="ECO:0000313" key="3">
    <source>
        <dbReference type="EMBL" id="ARP87130.1"/>
    </source>
</evidence>
<keyword evidence="1" id="KW-0812">Transmembrane</keyword>
<keyword evidence="4" id="KW-1185">Reference proteome</keyword>
<organism evidence="3 4">
    <name type="scientific">Bordetella genomosp. 9</name>
    <dbReference type="NCBI Taxonomy" id="1416803"/>
    <lineage>
        <taxon>Bacteria</taxon>
        <taxon>Pseudomonadati</taxon>
        <taxon>Pseudomonadota</taxon>
        <taxon>Betaproteobacteria</taxon>
        <taxon>Burkholderiales</taxon>
        <taxon>Alcaligenaceae</taxon>
        <taxon>Bordetella</taxon>
    </lineage>
</organism>
<keyword evidence="1" id="KW-1133">Transmembrane helix</keyword>
<proteinExistence type="predicted"/>
<name>A0A1W6Z1C5_9BORD</name>
<evidence type="ECO:0000313" key="4">
    <source>
        <dbReference type="Proteomes" id="UP000194139"/>
    </source>
</evidence>
<dbReference type="Pfam" id="PF13400">
    <property type="entry name" value="Tad"/>
    <property type="match status" value="1"/>
</dbReference>
<feature type="domain" description="Putative Flp pilus-assembly TadG-like N-terminal" evidence="2">
    <location>
        <begin position="9"/>
        <end position="54"/>
    </location>
</feature>
<dbReference type="RefSeq" id="WP_086072680.1">
    <property type="nucleotide sequence ID" value="NZ_CP021109.1"/>
</dbReference>
<protein>
    <recommendedName>
        <fullName evidence="2">Putative Flp pilus-assembly TadG-like N-terminal domain-containing protein</fullName>
    </recommendedName>
</protein>
<reference evidence="3 4" key="1">
    <citation type="submission" date="2017-05" db="EMBL/GenBank/DDBJ databases">
        <title>Complete and WGS of Bordetella genogroups.</title>
        <authorList>
            <person name="Spilker T."/>
            <person name="LiPuma J."/>
        </authorList>
    </citation>
    <scope>NUCLEOTIDE SEQUENCE [LARGE SCALE GENOMIC DNA]</scope>
    <source>
        <strain evidence="3 4">AU17164</strain>
    </source>
</reference>
<evidence type="ECO:0000256" key="1">
    <source>
        <dbReference type="SAM" id="Phobius"/>
    </source>
</evidence>
<feature type="transmembrane region" description="Helical" evidence="1">
    <location>
        <begin position="12"/>
        <end position="32"/>
    </location>
</feature>
<dbReference type="AlphaFoldDB" id="A0A1W6Z1C5"/>
<evidence type="ECO:0000259" key="2">
    <source>
        <dbReference type="Pfam" id="PF13400"/>
    </source>
</evidence>
<sequence>MTSYRHASGQALPLALGLAGVGALALLAFYNLGQVIAGRARLTHTADAAAYSGALVQARAMNFLAYVQRAQVAHQVAMAHLVTLASWAQFGQAERQRLLQGNPPGPLIGMLFGAAHGRAYASAVAAADGQGLLMQFERAHARHDALVHRVLSASARATLAQVRDGRREAMRAVVQANYPELPIPEISESGLPPRDRLSMAVLADEWDGFVRRHPARGQGALRAMTLSATDRYGFLGPRNGIARNAWPVSFRCPTWRHELRRRGATRLDGSGTWHSTDTQSFHKLRSNKYIGCYYREYAMGWGKADARSTGQGKAESGVDAPQDFSREAFWKWVRANTSWDIVHGIANPLAYAYAMKGAARWSSGGLPAYAEVPLRRAAVPARFALRLRHPAPLLKTIGARSGIPAAPGRLSPADLDDGDAIEVISAAEVYFARPEPRGDGADELATLFRPYWQARLAPMREDKRIRQTRITGWRLADRALAPAARGGDGNHGD</sequence>
<dbReference type="InterPro" id="IPR028087">
    <property type="entry name" value="Tad_N"/>
</dbReference>
<gene>
    <name evidence="3" type="ORF">CAL13_13625</name>
</gene>
<keyword evidence="1" id="KW-0472">Membrane</keyword>
<accession>A0A1W6Z1C5</accession>
<dbReference type="Proteomes" id="UP000194139">
    <property type="component" value="Chromosome"/>
</dbReference>
<dbReference type="EMBL" id="CP021109">
    <property type="protein sequence ID" value="ARP87130.1"/>
    <property type="molecule type" value="Genomic_DNA"/>
</dbReference>